<feature type="domain" description="Cyclin-like" evidence="8">
    <location>
        <begin position="207"/>
        <end position="289"/>
    </location>
</feature>
<dbReference type="Ensembl" id="ENSACOT00000012628.1">
    <property type="protein sequence ID" value="ENSACOP00000012192.1"/>
    <property type="gene ID" value="ENSACOG00000008489.1"/>
</dbReference>
<evidence type="ECO:0000313" key="11">
    <source>
        <dbReference type="Proteomes" id="UP000694522"/>
    </source>
</evidence>
<dbReference type="Pfam" id="PF02984">
    <property type="entry name" value="Cyclin_C"/>
    <property type="match status" value="1"/>
</dbReference>
<accession>A0A8B9FML8</accession>
<dbReference type="Gene3D" id="1.10.472.10">
    <property type="entry name" value="Cyclin-like"/>
    <property type="match status" value="2"/>
</dbReference>
<evidence type="ECO:0000259" key="8">
    <source>
        <dbReference type="SMART" id="SM00385"/>
    </source>
</evidence>
<reference evidence="10" key="1">
    <citation type="submission" date="2025-08" db="UniProtKB">
        <authorList>
            <consortium name="Ensembl"/>
        </authorList>
    </citation>
    <scope>IDENTIFICATION</scope>
</reference>
<feature type="compositionally biased region" description="Polar residues" evidence="7">
    <location>
        <begin position="11"/>
        <end position="28"/>
    </location>
</feature>
<comment type="similarity">
    <text evidence="2">Belongs to the cyclin family. Cyclin AB subfamily.</text>
</comment>
<dbReference type="InterPro" id="IPR004367">
    <property type="entry name" value="Cyclin_C-dom"/>
</dbReference>
<evidence type="ECO:0000256" key="1">
    <source>
        <dbReference type="ARBA" id="ARBA00003222"/>
    </source>
</evidence>
<evidence type="ECO:0000313" key="10">
    <source>
        <dbReference type="Ensembl" id="ENSACOP00000012192.1"/>
    </source>
</evidence>
<dbReference type="AlphaFoldDB" id="A0A8B9FML8"/>
<keyword evidence="5" id="KW-0131">Cell cycle</keyword>
<dbReference type="SMART" id="SM01332">
    <property type="entry name" value="Cyclin_C"/>
    <property type="match status" value="1"/>
</dbReference>
<comment type="function">
    <text evidence="1">Essential for the control of the cell cycle at the G2/M (mitosis) transition.</text>
</comment>
<reference evidence="10" key="2">
    <citation type="submission" date="2025-09" db="UniProtKB">
        <authorList>
            <consortium name="Ensembl"/>
        </authorList>
    </citation>
    <scope>IDENTIFICATION</scope>
</reference>
<name>A0A8B9FML8_9PSIT</name>
<evidence type="ECO:0000256" key="4">
    <source>
        <dbReference type="ARBA" id="ARBA00023127"/>
    </source>
</evidence>
<keyword evidence="3" id="KW-0132">Cell division</keyword>
<dbReference type="SUPFAM" id="SSF47954">
    <property type="entry name" value="Cyclin-like"/>
    <property type="match status" value="2"/>
</dbReference>
<evidence type="ECO:0000256" key="6">
    <source>
        <dbReference type="RuleBase" id="RU000383"/>
    </source>
</evidence>
<dbReference type="Proteomes" id="UP000694522">
    <property type="component" value="Unplaced"/>
</dbReference>
<protein>
    <submittedName>
        <fullName evidence="10">Cyclin B1</fullName>
    </submittedName>
</protein>
<dbReference type="InterPro" id="IPR013763">
    <property type="entry name" value="Cyclin-like_dom"/>
</dbReference>
<feature type="domain" description="Cyclin C-terminal" evidence="9">
    <location>
        <begin position="298"/>
        <end position="385"/>
    </location>
</feature>
<organism evidence="10 11">
    <name type="scientific">Amazona collaria</name>
    <name type="common">yellow-billed parrot</name>
    <dbReference type="NCBI Taxonomy" id="241587"/>
    <lineage>
        <taxon>Eukaryota</taxon>
        <taxon>Metazoa</taxon>
        <taxon>Chordata</taxon>
        <taxon>Craniata</taxon>
        <taxon>Vertebrata</taxon>
        <taxon>Euteleostomi</taxon>
        <taxon>Archelosauria</taxon>
        <taxon>Archosauria</taxon>
        <taxon>Dinosauria</taxon>
        <taxon>Saurischia</taxon>
        <taxon>Theropoda</taxon>
        <taxon>Coelurosauria</taxon>
        <taxon>Aves</taxon>
        <taxon>Neognathae</taxon>
        <taxon>Neoaves</taxon>
        <taxon>Telluraves</taxon>
        <taxon>Australaves</taxon>
        <taxon>Psittaciformes</taxon>
        <taxon>Psittacidae</taxon>
        <taxon>Amazona</taxon>
    </lineage>
</organism>
<proteinExistence type="inferred from homology"/>
<evidence type="ECO:0000256" key="3">
    <source>
        <dbReference type="ARBA" id="ARBA00022618"/>
    </source>
</evidence>
<dbReference type="InterPro" id="IPR036915">
    <property type="entry name" value="Cyclin-like_sf"/>
</dbReference>
<evidence type="ECO:0000259" key="9">
    <source>
        <dbReference type="SMART" id="SM01332"/>
    </source>
</evidence>
<dbReference type="PANTHER" id="PTHR10177">
    <property type="entry name" value="CYCLINS"/>
    <property type="match status" value="1"/>
</dbReference>
<evidence type="ECO:0000256" key="7">
    <source>
        <dbReference type="SAM" id="MobiDB-lite"/>
    </source>
</evidence>
<dbReference type="GO" id="GO:0005829">
    <property type="term" value="C:cytosol"/>
    <property type="evidence" value="ECO:0007669"/>
    <property type="project" value="UniProtKB-ARBA"/>
</dbReference>
<dbReference type="FunFam" id="1.10.472.10:FF:000198">
    <property type="entry name" value="G2/mitotic-specific cyclin-B1"/>
    <property type="match status" value="1"/>
</dbReference>
<keyword evidence="11" id="KW-1185">Reference proteome</keyword>
<feature type="domain" description="Cyclin-like" evidence="8">
    <location>
        <begin position="302"/>
        <end position="388"/>
    </location>
</feature>
<sequence length="401" mass="44207">MEVWGAHFSLGTPSVPSGSPSALRSSRVCSPPASRVCARVPLQRSRGSSPDTPASGWGEADSAECAAFPQSLSLDSPVSGVQPCNPSPCPPSPLEGRGPVPLSARPLLFLQRAQQPGKGNELPVPRRPAVVRHNMTLRPHDVMSQACAHDLLHVENVVAEDDNDPEYSHDYAKDIYQYLRELEVGRSRPKYLTGKEISGKMRAILIDRLVQLQINFELRQNTLYMSVAIIDCFLQVSVSKMLQLVGVTAVFIASKYEEQCPLCAAQLACVTNYTYTARQIIQMEIQILQALDFCLSRPLASEFLKMALEVAKVDERVLAKYLMELSIVDYDMVHFPPSKIAAAASCLSLKLLNGCKWVKSNLPLQAIKKKYASSKNTKISTIEQLNSSVIWNLARSVNKKL</sequence>
<feature type="region of interest" description="Disordered" evidence="7">
    <location>
        <begin position="1"/>
        <end position="61"/>
    </location>
</feature>
<keyword evidence="4 6" id="KW-0195">Cyclin</keyword>
<evidence type="ECO:0000256" key="2">
    <source>
        <dbReference type="ARBA" id="ARBA00006955"/>
    </source>
</evidence>
<dbReference type="SMART" id="SM00385">
    <property type="entry name" value="CYCLIN"/>
    <property type="match status" value="2"/>
</dbReference>
<dbReference type="GO" id="GO:0051301">
    <property type="term" value="P:cell division"/>
    <property type="evidence" value="ECO:0007669"/>
    <property type="project" value="UniProtKB-KW"/>
</dbReference>
<dbReference type="InterPro" id="IPR039361">
    <property type="entry name" value="Cyclin"/>
</dbReference>
<dbReference type="InterPro" id="IPR006671">
    <property type="entry name" value="Cyclin_N"/>
</dbReference>
<evidence type="ECO:0000256" key="5">
    <source>
        <dbReference type="ARBA" id="ARBA00023306"/>
    </source>
</evidence>
<dbReference type="Pfam" id="PF00134">
    <property type="entry name" value="Cyclin_N"/>
    <property type="match status" value="1"/>
</dbReference>